<name>A0A1D8D8X4_CHLLM</name>
<dbReference type="AlphaFoldDB" id="A0A1D8D8X4"/>
<dbReference type="SUPFAM" id="SSF50249">
    <property type="entry name" value="Nucleic acid-binding proteins"/>
    <property type="match status" value="1"/>
</dbReference>
<comment type="function">
    <text evidence="7">Involved in DNA repair and RecF pathway recombination.</text>
</comment>
<dbReference type="InterPro" id="IPR022572">
    <property type="entry name" value="DNA_rep/recomb_RecO_N"/>
</dbReference>
<dbReference type="STRING" id="274537.BIU88_11690"/>
<dbReference type="RefSeq" id="WP_069810928.1">
    <property type="nucleotide sequence ID" value="NZ_CP017305.1"/>
</dbReference>
<evidence type="ECO:0000256" key="3">
    <source>
        <dbReference type="ARBA" id="ARBA00022763"/>
    </source>
</evidence>
<evidence type="ECO:0000256" key="6">
    <source>
        <dbReference type="ARBA" id="ARBA00033409"/>
    </source>
</evidence>
<keyword evidence="3 7" id="KW-0227">DNA damage</keyword>
<evidence type="ECO:0000313" key="9">
    <source>
        <dbReference type="EMBL" id="AOS84738.1"/>
    </source>
</evidence>
<dbReference type="InterPro" id="IPR003717">
    <property type="entry name" value="RecO"/>
</dbReference>
<evidence type="ECO:0000256" key="7">
    <source>
        <dbReference type="HAMAP-Rule" id="MF_00201"/>
    </source>
</evidence>
<dbReference type="InterPro" id="IPR012340">
    <property type="entry name" value="NA-bd_OB-fold"/>
</dbReference>
<evidence type="ECO:0000256" key="1">
    <source>
        <dbReference type="ARBA" id="ARBA00007452"/>
    </source>
</evidence>
<gene>
    <name evidence="7" type="primary">recO</name>
    <name evidence="9" type="ORF">BIU88_11690</name>
</gene>
<dbReference type="InterPro" id="IPR042242">
    <property type="entry name" value="RecO_C"/>
</dbReference>
<comment type="similarity">
    <text evidence="1 7">Belongs to the RecO family.</text>
</comment>
<proteinExistence type="inferred from homology"/>
<dbReference type="OrthoDB" id="9789152at2"/>
<dbReference type="HAMAP" id="MF_00201">
    <property type="entry name" value="RecO"/>
    <property type="match status" value="1"/>
</dbReference>
<dbReference type="Proteomes" id="UP000095185">
    <property type="component" value="Chromosome"/>
</dbReference>
<keyword evidence="10" id="KW-1185">Reference proteome</keyword>
<evidence type="ECO:0000259" key="8">
    <source>
        <dbReference type="Pfam" id="PF11967"/>
    </source>
</evidence>
<sequence>MIVKTRAVVLRDIKYRDQSKICLLLTREYGQVSVILKGGRSAKSRTGPLFSPGNVIDAVLYKKGNRDIQLLSDASLVLSPLSESPDLERFSVLYRVLDLVRYASTHEEKNVPLFTIAHSAIWRLCHSERNFQTILAWFLLRLVSVLGFAPSLDRCVFSDNDLVSSIEEMKLGELLFVHDPGGFALPGSAVHPGAAIQRVPASRYRFIRALATTGNGHCPDAPPDEVSAVCGLLQEYCSRHLDRMPHRKHLDIVSRLISA</sequence>
<evidence type="ECO:0000256" key="4">
    <source>
        <dbReference type="ARBA" id="ARBA00023172"/>
    </source>
</evidence>
<dbReference type="GO" id="GO:0006310">
    <property type="term" value="P:DNA recombination"/>
    <property type="evidence" value="ECO:0007669"/>
    <property type="project" value="UniProtKB-UniRule"/>
</dbReference>
<keyword evidence="4 7" id="KW-0233">DNA recombination</keyword>
<dbReference type="GO" id="GO:0043590">
    <property type="term" value="C:bacterial nucleoid"/>
    <property type="evidence" value="ECO:0007669"/>
    <property type="project" value="TreeGrafter"/>
</dbReference>
<dbReference type="PANTHER" id="PTHR33991:SF1">
    <property type="entry name" value="DNA REPAIR PROTEIN RECO"/>
    <property type="match status" value="1"/>
</dbReference>
<dbReference type="KEGG" id="clz:BIU88_11690"/>
<dbReference type="NCBIfam" id="TIGR00613">
    <property type="entry name" value="reco"/>
    <property type="match status" value="1"/>
</dbReference>
<dbReference type="Pfam" id="PF02565">
    <property type="entry name" value="RecO_C"/>
    <property type="match status" value="1"/>
</dbReference>
<accession>A0A1D8D8X4</accession>
<protein>
    <recommendedName>
        <fullName evidence="2 7">DNA repair protein RecO</fullName>
    </recommendedName>
    <alternativeName>
        <fullName evidence="6 7">Recombination protein O</fullName>
    </alternativeName>
</protein>
<dbReference type="Gene3D" id="1.20.1440.120">
    <property type="entry name" value="Recombination protein O, C-terminal domain"/>
    <property type="match status" value="1"/>
</dbReference>
<feature type="domain" description="DNA replication/recombination mediator RecO N-terminal" evidence="8">
    <location>
        <begin position="1"/>
        <end position="77"/>
    </location>
</feature>
<evidence type="ECO:0000256" key="2">
    <source>
        <dbReference type="ARBA" id="ARBA00021310"/>
    </source>
</evidence>
<dbReference type="EMBL" id="CP017305">
    <property type="protein sequence ID" value="AOS84738.1"/>
    <property type="molecule type" value="Genomic_DNA"/>
</dbReference>
<dbReference type="SUPFAM" id="SSF57863">
    <property type="entry name" value="ArfGap/RecO-like zinc finger"/>
    <property type="match status" value="1"/>
</dbReference>
<evidence type="ECO:0000313" key="10">
    <source>
        <dbReference type="Proteomes" id="UP000095185"/>
    </source>
</evidence>
<reference evidence="9" key="1">
    <citation type="submission" date="2016-09" db="EMBL/GenBank/DDBJ databases">
        <title>Genome sequence of Chlorobaculum limnaeum.</title>
        <authorList>
            <person name="Liu Z."/>
            <person name="Tank M."/>
            <person name="Bryant D.A."/>
        </authorList>
    </citation>
    <scope>NUCLEOTIDE SEQUENCE [LARGE SCALE GENOMIC DNA]</scope>
    <source>
        <strain evidence="9">DSM 1677</strain>
    </source>
</reference>
<dbReference type="Gene3D" id="2.40.50.140">
    <property type="entry name" value="Nucleic acid-binding proteins"/>
    <property type="match status" value="1"/>
</dbReference>
<dbReference type="GO" id="GO:0006302">
    <property type="term" value="P:double-strand break repair"/>
    <property type="evidence" value="ECO:0007669"/>
    <property type="project" value="TreeGrafter"/>
</dbReference>
<dbReference type="Pfam" id="PF11967">
    <property type="entry name" value="RecO_N"/>
    <property type="match status" value="1"/>
</dbReference>
<keyword evidence="5 7" id="KW-0234">DNA repair</keyword>
<organism evidence="9 10">
    <name type="scientific">Chlorobaculum limnaeum</name>
    <dbReference type="NCBI Taxonomy" id="274537"/>
    <lineage>
        <taxon>Bacteria</taxon>
        <taxon>Pseudomonadati</taxon>
        <taxon>Chlorobiota</taxon>
        <taxon>Chlorobiia</taxon>
        <taxon>Chlorobiales</taxon>
        <taxon>Chlorobiaceae</taxon>
        <taxon>Chlorobaculum</taxon>
    </lineage>
</organism>
<dbReference type="PANTHER" id="PTHR33991">
    <property type="entry name" value="DNA REPAIR PROTEIN RECO"/>
    <property type="match status" value="1"/>
</dbReference>
<evidence type="ECO:0000256" key="5">
    <source>
        <dbReference type="ARBA" id="ARBA00023204"/>
    </source>
</evidence>
<dbReference type="InterPro" id="IPR037278">
    <property type="entry name" value="ARFGAP/RecO"/>
</dbReference>